<keyword evidence="2" id="KW-1185">Reference proteome</keyword>
<name>A0A2G5EAA3_AQUCA</name>
<sequence length="70" mass="8333">MYNKPSFRYHCCRTTTMHRKSLPHYQYGLSRTVHKIQKSAGCMFSTLLNVETDIQRREPLHFILASKCRD</sequence>
<gene>
    <name evidence="1" type="ORF">AQUCO_01000481v1</name>
</gene>
<dbReference type="Proteomes" id="UP000230069">
    <property type="component" value="Unassembled WGS sequence"/>
</dbReference>
<dbReference type="EMBL" id="KZ305027">
    <property type="protein sequence ID" value="PIA52631.1"/>
    <property type="molecule type" value="Genomic_DNA"/>
</dbReference>
<organism evidence="1 2">
    <name type="scientific">Aquilegia coerulea</name>
    <name type="common">Rocky mountain columbine</name>
    <dbReference type="NCBI Taxonomy" id="218851"/>
    <lineage>
        <taxon>Eukaryota</taxon>
        <taxon>Viridiplantae</taxon>
        <taxon>Streptophyta</taxon>
        <taxon>Embryophyta</taxon>
        <taxon>Tracheophyta</taxon>
        <taxon>Spermatophyta</taxon>
        <taxon>Magnoliopsida</taxon>
        <taxon>Ranunculales</taxon>
        <taxon>Ranunculaceae</taxon>
        <taxon>Thalictroideae</taxon>
        <taxon>Aquilegia</taxon>
    </lineage>
</organism>
<evidence type="ECO:0000313" key="2">
    <source>
        <dbReference type="Proteomes" id="UP000230069"/>
    </source>
</evidence>
<evidence type="ECO:0000313" key="1">
    <source>
        <dbReference type="EMBL" id="PIA52631.1"/>
    </source>
</evidence>
<dbReference type="InParanoid" id="A0A2G5EAA3"/>
<reference evidence="1 2" key="1">
    <citation type="submission" date="2017-09" db="EMBL/GenBank/DDBJ databases">
        <title>WGS assembly of Aquilegia coerulea Goldsmith.</title>
        <authorList>
            <person name="Hodges S."/>
            <person name="Kramer E."/>
            <person name="Nordborg M."/>
            <person name="Tomkins J."/>
            <person name="Borevitz J."/>
            <person name="Derieg N."/>
            <person name="Yan J."/>
            <person name="Mihaltcheva S."/>
            <person name="Hayes R.D."/>
            <person name="Rokhsar D."/>
        </authorList>
    </citation>
    <scope>NUCLEOTIDE SEQUENCE [LARGE SCALE GENOMIC DNA]</scope>
    <source>
        <strain evidence="2">cv. Goldsmith</strain>
    </source>
</reference>
<proteinExistence type="predicted"/>
<dbReference type="AlphaFoldDB" id="A0A2G5EAA3"/>
<accession>A0A2G5EAA3</accession>
<protein>
    <submittedName>
        <fullName evidence="1">Uncharacterized protein</fullName>
    </submittedName>
</protein>